<sequence>MKCETEESLMLLTKITTYLKPYSNIARHFRNKR</sequence>
<gene>
    <name evidence="1" type="ORF">T03_4290</name>
</gene>
<comment type="caution">
    <text evidence="1">The sequence shown here is derived from an EMBL/GenBank/DDBJ whole genome shotgun (WGS) entry which is preliminary data.</text>
</comment>
<reference evidence="1 2" key="1">
    <citation type="submission" date="2015-01" db="EMBL/GenBank/DDBJ databases">
        <title>Evolution of Trichinella species and genotypes.</title>
        <authorList>
            <person name="Korhonen P.K."/>
            <person name="Edoardo P."/>
            <person name="Giuseppe L.R."/>
            <person name="Gasser R.B."/>
        </authorList>
    </citation>
    <scope>NUCLEOTIDE SEQUENCE [LARGE SCALE GENOMIC DNA]</scope>
    <source>
        <strain evidence="1">ISS120</strain>
    </source>
</reference>
<name>A0A0V0Z258_TRIBR</name>
<keyword evidence="2" id="KW-1185">Reference proteome</keyword>
<dbReference type="Proteomes" id="UP000054653">
    <property type="component" value="Unassembled WGS sequence"/>
</dbReference>
<dbReference type="AlphaFoldDB" id="A0A0V0Z258"/>
<organism evidence="1 2">
    <name type="scientific">Trichinella britovi</name>
    <name type="common">Parasitic roundworm</name>
    <dbReference type="NCBI Taxonomy" id="45882"/>
    <lineage>
        <taxon>Eukaryota</taxon>
        <taxon>Metazoa</taxon>
        <taxon>Ecdysozoa</taxon>
        <taxon>Nematoda</taxon>
        <taxon>Enoplea</taxon>
        <taxon>Dorylaimia</taxon>
        <taxon>Trichinellida</taxon>
        <taxon>Trichinellidae</taxon>
        <taxon>Trichinella</taxon>
    </lineage>
</organism>
<evidence type="ECO:0000313" key="1">
    <source>
        <dbReference type="EMBL" id="KRY06544.1"/>
    </source>
</evidence>
<proteinExistence type="predicted"/>
<accession>A0A0V0Z258</accession>
<evidence type="ECO:0000313" key="2">
    <source>
        <dbReference type="Proteomes" id="UP000054653"/>
    </source>
</evidence>
<dbReference type="EMBL" id="JYDI01004430">
    <property type="protein sequence ID" value="KRY06544.1"/>
    <property type="molecule type" value="Genomic_DNA"/>
</dbReference>
<protein>
    <submittedName>
        <fullName evidence="1">Uncharacterized protein</fullName>
    </submittedName>
</protein>